<feature type="transmembrane region" description="Helical" evidence="8">
    <location>
        <begin position="233"/>
        <end position="264"/>
    </location>
</feature>
<evidence type="ECO:0000256" key="3">
    <source>
        <dbReference type="ARBA" id="ARBA00022448"/>
    </source>
</evidence>
<evidence type="ECO:0000256" key="4">
    <source>
        <dbReference type="ARBA" id="ARBA00022475"/>
    </source>
</evidence>
<reference evidence="10" key="1">
    <citation type="submission" date="2018-11" db="EMBL/GenBank/DDBJ databases">
        <title>Chitinophaga lutea sp.nov., isolate from arsenic contaminated soil.</title>
        <authorList>
            <person name="Zong Y."/>
        </authorList>
    </citation>
    <scope>NUCLEOTIDE SEQUENCE [LARGE SCALE GENOMIC DNA]</scope>
    <source>
        <strain evidence="10">YLT18</strain>
    </source>
</reference>
<dbReference type="EMBL" id="RMBX01000004">
    <property type="protein sequence ID" value="RPD41595.1"/>
    <property type="molecule type" value="Genomic_DNA"/>
</dbReference>
<keyword evidence="10" id="KW-1185">Reference proteome</keyword>
<dbReference type="PANTHER" id="PTHR21716:SF53">
    <property type="entry name" value="PERMEASE PERM-RELATED"/>
    <property type="match status" value="1"/>
</dbReference>
<comment type="similarity">
    <text evidence="2">Belongs to the autoinducer-2 exporter (AI-2E) (TC 2.A.86) family.</text>
</comment>
<dbReference type="OrthoDB" id="9793390at2"/>
<dbReference type="GO" id="GO:0055085">
    <property type="term" value="P:transmembrane transport"/>
    <property type="evidence" value="ECO:0007669"/>
    <property type="project" value="TreeGrafter"/>
</dbReference>
<evidence type="ECO:0000256" key="1">
    <source>
        <dbReference type="ARBA" id="ARBA00004651"/>
    </source>
</evidence>
<name>A0A3N4ME08_9BACT</name>
<feature type="transmembrane region" description="Helical" evidence="8">
    <location>
        <begin position="67"/>
        <end position="88"/>
    </location>
</feature>
<comment type="caution">
    <text evidence="9">The sequence shown here is derived from an EMBL/GenBank/DDBJ whole genome shotgun (WGS) entry which is preliminary data.</text>
</comment>
<sequence>MNMRPSLNNKQPFYIKLSHVLLSLVLIVVILRTMKEILAPVAFGFLFAVLLLPLAQGLEKLKFSRAWASTVAVLLFVISMLGLVYFISWQTTSFLTDLPVLEKRMMTLANDLTIWIDEKFKIDSDQQVAWINETAAKSVSTVSAFAVNAVSSVSSMLIFLVFIPLYTFFLLFYRRLLMNFLLKLFKREHADEVHEIMAHSRLVIKSYVVGLFIEMIVVAGLYIIALLSLGVKYAVLLGTLGAIFNVIPYIGMVVTIFITVLVTLTTGTPALALWAALAMFGIHLLDANVLLPRIVGSKVSINAMITLLGVFIGSMVWGIAGMFVSIPAMALLKIIFDRIPNMRAWGLLMGQGE</sequence>
<feature type="transmembrane region" description="Helical" evidence="8">
    <location>
        <begin position="207"/>
        <end position="227"/>
    </location>
</feature>
<proteinExistence type="inferred from homology"/>
<dbReference type="Proteomes" id="UP000279089">
    <property type="component" value="Unassembled WGS sequence"/>
</dbReference>
<gene>
    <name evidence="9" type="ORF">EG028_09825</name>
</gene>
<keyword evidence="7 8" id="KW-0472">Membrane</keyword>
<feature type="transmembrane region" description="Helical" evidence="8">
    <location>
        <begin position="271"/>
        <end position="291"/>
    </location>
</feature>
<evidence type="ECO:0000313" key="10">
    <source>
        <dbReference type="Proteomes" id="UP000279089"/>
    </source>
</evidence>
<keyword evidence="4" id="KW-1003">Cell membrane</keyword>
<evidence type="ECO:0000256" key="5">
    <source>
        <dbReference type="ARBA" id="ARBA00022692"/>
    </source>
</evidence>
<evidence type="ECO:0000256" key="6">
    <source>
        <dbReference type="ARBA" id="ARBA00022989"/>
    </source>
</evidence>
<feature type="transmembrane region" description="Helical" evidence="8">
    <location>
        <begin position="303"/>
        <end position="332"/>
    </location>
</feature>
<evidence type="ECO:0000256" key="2">
    <source>
        <dbReference type="ARBA" id="ARBA00009773"/>
    </source>
</evidence>
<feature type="transmembrane region" description="Helical" evidence="8">
    <location>
        <begin position="37"/>
        <end position="55"/>
    </location>
</feature>
<dbReference type="GO" id="GO:0005886">
    <property type="term" value="C:plasma membrane"/>
    <property type="evidence" value="ECO:0007669"/>
    <property type="project" value="UniProtKB-SubCell"/>
</dbReference>
<feature type="transmembrane region" description="Helical" evidence="8">
    <location>
        <begin position="12"/>
        <end position="31"/>
    </location>
</feature>
<evidence type="ECO:0000256" key="7">
    <source>
        <dbReference type="ARBA" id="ARBA00023136"/>
    </source>
</evidence>
<dbReference type="PANTHER" id="PTHR21716">
    <property type="entry name" value="TRANSMEMBRANE PROTEIN"/>
    <property type="match status" value="1"/>
</dbReference>
<feature type="transmembrane region" description="Helical" evidence="8">
    <location>
        <begin position="153"/>
        <end position="173"/>
    </location>
</feature>
<keyword evidence="5 8" id="KW-0812">Transmembrane</keyword>
<evidence type="ECO:0000256" key="8">
    <source>
        <dbReference type="SAM" id="Phobius"/>
    </source>
</evidence>
<keyword evidence="6 8" id="KW-1133">Transmembrane helix</keyword>
<dbReference type="AlphaFoldDB" id="A0A3N4ME08"/>
<dbReference type="InterPro" id="IPR002549">
    <property type="entry name" value="AI-2E-like"/>
</dbReference>
<keyword evidence="3" id="KW-0813">Transport</keyword>
<protein>
    <submittedName>
        <fullName evidence="9">AI-2E family transporter</fullName>
    </submittedName>
</protein>
<organism evidence="9 10">
    <name type="scientific">Chitinophaga barathri</name>
    <dbReference type="NCBI Taxonomy" id="1647451"/>
    <lineage>
        <taxon>Bacteria</taxon>
        <taxon>Pseudomonadati</taxon>
        <taxon>Bacteroidota</taxon>
        <taxon>Chitinophagia</taxon>
        <taxon>Chitinophagales</taxon>
        <taxon>Chitinophagaceae</taxon>
        <taxon>Chitinophaga</taxon>
    </lineage>
</organism>
<accession>A0A3N4ME08</accession>
<dbReference type="Pfam" id="PF01594">
    <property type="entry name" value="AI-2E_transport"/>
    <property type="match status" value="1"/>
</dbReference>
<comment type="subcellular location">
    <subcellularLocation>
        <location evidence="1">Cell membrane</location>
        <topology evidence="1">Multi-pass membrane protein</topology>
    </subcellularLocation>
</comment>
<evidence type="ECO:0000313" key="9">
    <source>
        <dbReference type="EMBL" id="RPD41595.1"/>
    </source>
</evidence>